<reference evidence="5 6" key="1">
    <citation type="submission" date="2018-06" db="EMBL/GenBank/DDBJ databases">
        <authorList>
            <consortium name="Pathogen Informatics"/>
            <person name="Doyle S."/>
        </authorList>
    </citation>
    <scope>NUCLEOTIDE SEQUENCE [LARGE SCALE GENOMIC DNA]</scope>
    <source>
        <strain evidence="5 6">NCTC10283</strain>
    </source>
</reference>
<dbReference type="SUPFAM" id="SSF56925">
    <property type="entry name" value="OMPA-like"/>
    <property type="match status" value="1"/>
</dbReference>
<sequence>MKIKQLFSVVAMLVTSLVSVHAHAGVHYDKHGNVGYDTAAECDAAVQAGTAKFYQSFTHKSPLLRKGEKSVQEATIKDLGDQYKAGACDLGVGHKLGRDGVSKKLQGKFIPFSPDMPVNVYLDGKGNAVRVSMQQCDNWFSGNAPRPVEVLVAKTPAPMEPTITPTEVATTPVATTPSTSAAAPAIFAGVAGLGAYAFGTIGAHSEEMHSNGRQPSFYSRGIFKDTSTTAAGQVGVGLQLNKWLGGEVYVQGGQEKKYISKEGNKQDLNRYEAGTRLVLGHNVTDKLRVFGKAGVAAVHQDDHHPQFTVGAGAVYQLTDKLGIRWDYDHAVKRSDHVYYDNMGFGKSHYTGLGLQYKFK</sequence>
<comment type="subcellular location">
    <subcellularLocation>
        <location evidence="1">Cell outer membrane</location>
    </subcellularLocation>
</comment>
<dbReference type="InterPro" id="IPR027385">
    <property type="entry name" value="Beta-barrel_OMP"/>
</dbReference>
<dbReference type="RefSeq" id="WP_051968390.1">
    <property type="nucleotide sequence ID" value="NZ_CP091519.2"/>
</dbReference>
<feature type="chain" id="PRO_5016664645" description="Outer membrane protein beta-barrel domain-containing protein" evidence="3">
    <location>
        <begin position="25"/>
        <end position="359"/>
    </location>
</feature>
<keyword evidence="2 3" id="KW-0732">Signal</keyword>
<dbReference type="STRING" id="1120980.GCA_000745955_00428"/>
<gene>
    <name evidence="5" type="ORF">NCTC10283_02520</name>
</gene>
<evidence type="ECO:0000256" key="1">
    <source>
        <dbReference type="ARBA" id="ARBA00004442"/>
    </source>
</evidence>
<dbReference type="Proteomes" id="UP000254209">
    <property type="component" value="Unassembled WGS sequence"/>
</dbReference>
<dbReference type="GO" id="GO:0009279">
    <property type="term" value="C:cell outer membrane"/>
    <property type="evidence" value="ECO:0007669"/>
    <property type="project" value="UniProtKB-SubCell"/>
</dbReference>
<evidence type="ECO:0000256" key="2">
    <source>
        <dbReference type="ARBA" id="ARBA00022729"/>
    </source>
</evidence>
<accession>A0A376BVI2</accession>
<dbReference type="Gene3D" id="2.40.160.20">
    <property type="match status" value="1"/>
</dbReference>
<dbReference type="AlphaFoldDB" id="A0A376BVI2"/>
<dbReference type="Pfam" id="PF13505">
    <property type="entry name" value="OMP_b-brl"/>
    <property type="match status" value="1"/>
</dbReference>
<feature type="domain" description="Outer membrane protein beta-barrel" evidence="4">
    <location>
        <begin position="214"/>
        <end position="358"/>
    </location>
</feature>
<name>A0A376BVI2_9NEIS</name>
<protein>
    <recommendedName>
        <fullName evidence="4">Outer membrane protein beta-barrel domain-containing protein</fullName>
    </recommendedName>
</protein>
<evidence type="ECO:0000256" key="3">
    <source>
        <dbReference type="SAM" id="SignalP"/>
    </source>
</evidence>
<keyword evidence="6" id="KW-1185">Reference proteome</keyword>
<feature type="signal peptide" evidence="3">
    <location>
        <begin position="1"/>
        <end position="24"/>
    </location>
</feature>
<dbReference type="InterPro" id="IPR011250">
    <property type="entry name" value="OMP/PagP_B-barrel"/>
</dbReference>
<evidence type="ECO:0000313" key="6">
    <source>
        <dbReference type="Proteomes" id="UP000254209"/>
    </source>
</evidence>
<evidence type="ECO:0000259" key="4">
    <source>
        <dbReference type="Pfam" id="PF13505"/>
    </source>
</evidence>
<organism evidence="5 6">
    <name type="scientific">Alysiella crassa</name>
    <dbReference type="NCBI Taxonomy" id="153491"/>
    <lineage>
        <taxon>Bacteria</taxon>
        <taxon>Pseudomonadati</taxon>
        <taxon>Pseudomonadota</taxon>
        <taxon>Betaproteobacteria</taxon>
        <taxon>Neisseriales</taxon>
        <taxon>Neisseriaceae</taxon>
        <taxon>Alysiella</taxon>
    </lineage>
</organism>
<dbReference type="EMBL" id="UFSO01000003">
    <property type="protein sequence ID" value="SSY80956.1"/>
    <property type="molecule type" value="Genomic_DNA"/>
</dbReference>
<dbReference type="OrthoDB" id="6655967at2"/>
<proteinExistence type="predicted"/>
<evidence type="ECO:0000313" key="5">
    <source>
        <dbReference type="EMBL" id="SSY80956.1"/>
    </source>
</evidence>